<keyword evidence="9" id="KW-1278">Translocase</keyword>
<dbReference type="InterPro" id="IPR027256">
    <property type="entry name" value="P-typ_ATPase_IB"/>
</dbReference>
<dbReference type="InterPro" id="IPR008250">
    <property type="entry name" value="ATPase_P-typ_transduc_dom_A_sf"/>
</dbReference>
<dbReference type="InterPro" id="IPR059000">
    <property type="entry name" value="ATPase_P-type_domA"/>
</dbReference>
<comment type="catalytic activity">
    <reaction evidence="13">
        <text>Cu(+)(in) + ATP + H2O = Cu(+)(out) + ADP + phosphate + H(+)</text>
        <dbReference type="Rhea" id="RHEA:25792"/>
        <dbReference type="ChEBI" id="CHEBI:15377"/>
        <dbReference type="ChEBI" id="CHEBI:15378"/>
        <dbReference type="ChEBI" id="CHEBI:30616"/>
        <dbReference type="ChEBI" id="CHEBI:43474"/>
        <dbReference type="ChEBI" id="CHEBI:49552"/>
        <dbReference type="ChEBI" id="CHEBI:456216"/>
        <dbReference type="EC" id="7.2.2.8"/>
    </reaction>
</comment>
<dbReference type="SUPFAM" id="SSF56784">
    <property type="entry name" value="HAD-like"/>
    <property type="match status" value="1"/>
</dbReference>
<keyword evidence="4 14" id="KW-0812">Transmembrane</keyword>
<dbReference type="InterPro" id="IPR023299">
    <property type="entry name" value="ATPase_P-typ_cyto_dom_N"/>
</dbReference>
<dbReference type="Gene3D" id="3.30.70.100">
    <property type="match status" value="2"/>
</dbReference>
<gene>
    <name evidence="17" type="primary">copA_1</name>
    <name evidence="17" type="ORF">ERS852490_01670</name>
</gene>
<dbReference type="Gene3D" id="3.40.50.1000">
    <property type="entry name" value="HAD superfamily/HAD-like"/>
    <property type="match status" value="1"/>
</dbReference>
<dbReference type="InterPro" id="IPR036163">
    <property type="entry name" value="HMA_dom_sf"/>
</dbReference>
<keyword evidence="7" id="KW-0813">Transport</keyword>
<proteinExistence type="inferred from homology"/>
<evidence type="ECO:0000256" key="8">
    <source>
        <dbReference type="ARBA" id="ARBA00022840"/>
    </source>
</evidence>
<dbReference type="GO" id="GO:0043682">
    <property type="term" value="F:P-type divalent copper transporter activity"/>
    <property type="evidence" value="ECO:0007669"/>
    <property type="project" value="TreeGrafter"/>
</dbReference>
<dbReference type="Proteomes" id="UP000095621">
    <property type="component" value="Unassembled WGS sequence"/>
</dbReference>
<evidence type="ECO:0000256" key="13">
    <source>
        <dbReference type="ARBA" id="ARBA00049289"/>
    </source>
</evidence>
<dbReference type="SUPFAM" id="SSF81653">
    <property type="entry name" value="Calcium ATPase, transduction domain A"/>
    <property type="match status" value="1"/>
</dbReference>
<dbReference type="GO" id="GO:0005507">
    <property type="term" value="F:copper ion binding"/>
    <property type="evidence" value="ECO:0007669"/>
    <property type="project" value="TreeGrafter"/>
</dbReference>
<organism evidence="17 18">
    <name type="scientific">Lachnospira eligens</name>
    <dbReference type="NCBI Taxonomy" id="39485"/>
    <lineage>
        <taxon>Bacteria</taxon>
        <taxon>Bacillati</taxon>
        <taxon>Bacillota</taxon>
        <taxon>Clostridia</taxon>
        <taxon>Lachnospirales</taxon>
        <taxon>Lachnospiraceae</taxon>
        <taxon>Lachnospira</taxon>
    </lineage>
</organism>
<dbReference type="PANTHER" id="PTHR43520:SF8">
    <property type="entry name" value="P-TYPE CU(+) TRANSPORTER"/>
    <property type="match status" value="1"/>
</dbReference>
<keyword evidence="11" id="KW-0186">Copper</keyword>
<dbReference type="InterPro" id="IPR036412">
    <property type="entry name" value="HAD-like_sf"/>
</dbReference>
<dbReference type="GO" id="GO:0016887">
    <property type="term" value="F:ATP hydrolysis activity"/>
    <property type="evidence" value="ECO:0007669"/>
    <property type="project" value="InterPro"/>
</dbReference>
<feature type="transmembrane region" description="Helical" evidence="14">
    <location>
        <begin position="354"/>
        <end position="375"/>
    </location>
</feature>
<dbReference type="NCBIfam" id="TIGR01494">
    <property type="entry name" value="ATPase_P-type"/>
    <property type="match status" value="1"/>
</dbReference>
<feature type="transmembrane region" description="Helical" evidence="14">
    <location>
        <begin position="93"/>
        <end position="113"/>
    </location>
</feature>
<feature type="transmembrane region" description="Helical" evidence="14">
    <location>
        <begin position="387"/>
        <end position="410"/>
    </location>
</feature>
<evidence type="ECO:0000256" key="9">
    <source>
        <dbReference type="ARBA" id="ARBA00022967"/>
    </source>
</evidence>
<keyword evidence="10 14" id="KW-1133">Transmembrane helix</keyword>
<evidence type="ECO:0000256" key="7">
    <source>
        <dbReference type="ARBA" id="ARBA00022796"/>
    </source>
</evidence>
<dbReference type="InterPro" id="IPR017969">
    <property type="entry name" value="Heavy-metal-associated_CS"/>
</dbReference>
<dbReference type="RefSeq" id="WP_055215716.1">
    <property type="nucleotide sequence ID" value="NZ_CZBU01000003.1"/>
</dbReference>
<dbReference type="GO" id="GO:0140581">
    <property type="term" value="F:P-type monovalent copper transporter activity"/>
    <property type="evidence" value="ECO:0007669"/>
    <property type="project" value="UniProtKB-EC"/>
</dbReference>
<keyword evidence="7" id="KW-0406">Ion transport</keyword>
<evidence type="ECO:0000256" key="10">
    <source>
        <dbReference type="ARBA" id="ARBA00022989"/>
    </source>
</evidence>
<evidence type="ECO:0000256" key="12">
    <source>
        <dbReference type="ARBA" id="ARBA00023136"/>
    </source>
</evidence>
<accession>A0A174YR48</accession>
<dbReference type="InterPro" id="IPR023214">
    <property type="entry name" value="HAD_sf"/>
</dbReference>
<name>A0A174YR48_9FIRM</name>
<feature type="region of interest" description="Disordered" evidence="15">
    <location>
        <begin position="64"/>
        <end position="83"/>
    </location>
</feature>
<dbReference type="OrthoDB" id="9813266at2"/>
<dbReference type="SUPFAM" id="SSF81665">
    <property type="entry name" value="Calcium ATPase, transmembrane domain M"/>
    <property type="match status" value="1"/>
</dbReference>
<evidence type="ECO:0000259" key="16">
    <source>
        <dbReference type="PROSITE" id="PS50846"/>
    </source>
</evidence>
<protein>
    <recommendedName>
        <fullName evidence="3">P-type Cu(+) transporter</fullName>
        <ecNumber evidence="3">7.2.2.8</ecNumber>
    </recommendedName>
</protein>
<dbReference type="GO" id="GO:0005886">
    <property type="term" value="C:plasma membrane"/>
    <property type="evidence" value="ECO:0007669"/>
    <property type="project" value="UniProtKB-SubCell"/>
</dbReference>
<keyword evidence="17" id="KW-0378">Hydrolase</keyword>
<dbReference type="PROSITE" id="PS50846">
    <property type="entry name" value="HMA_2"/>
    <property type="match status" value="2"/>
</dbReference>
<feature type="transmembrane region" description="Helical" evidence="14">
    <location>
        <begin position="698"/>
        <end position="721"/>
    </location>
</feature>
<dbReference type="SFLD" id="SFLDS00003">
    <property type="entry name" value="Haloacid_Dehalogenase"/>
    <property type="match status" value="1"/>
</dbReference>
<feature type="transmembrane region" description="Helical" evidence="14">
    <location>
        <begin position="125"/>
        <end position="143"/>
    </location>
</feature>
<dbReference type="PRINTS" id="PR00119">
    <property type="entry name" value="CATATPASE"/>
</dbReference>
<keyword evidence="14" id="KW-1003">Cell membrane</keyword>
<evidence type="ECO:0000256" key="1">
    <source>
        <dbReference type="ARBA" id="ARBA00004651"/>
    </source>
</evidence>
<feature type="transmembrane region" description="Helical" evidence="14">
    <location>
        <begin position="164"/>
        <end position="182"/>
    </location>
</feature>
<dbReference type="InterPro" id="IPR018303">
    <property type="entry name" value="ATPase_P-typ_P_site"/>
</dbReference>
<evidence type="ECO:0000256" key="15">
    <source>
        <dbReference type="SAM" id="MobiDB-lite"/>
    </source>
</evidence>
<feature type="domain" description="HMA" evidence="16">
    <location>
        <begin position="1"/>
        <end position="63"/>
    </location>
</feature>
<evidence type="ECO:0000256" key="11">
    <source>
        <dbReference type="ARBA" id="ARBA00023008"/>
    </source>
</evidence>
<dbReference type="EC" id="7.2.2.8" evidence="3"/>
<reference evidence="17 18" key="1">
    <citation type="submission" date="2015-09" db="EMBL/GenBank/DDBJ databases">
        <authorList>
            <consortium name="Pathogen Informatics"/>
        </authorList>
    </citation>
    <scope>NUCLEOTIDE SEQUENCE [LARGE SCALE GENOMIC DNA]</scope>
    <source>
        <strain evidence="17 18">2789STDY5834875</strain>
    </source>
</reference>
<evidence type="ECO:0000256" key="14">
    <source>
        <dbReference type="RuleBase" id="RU362081"/>
    </source>
</evidence>
<evidence type="ECO:0000256" key="3">
    <source>
        <dbReference type="ARBA" id="ARBA00012517"/>
    </source>
</evidence>
<comment type="subcellular location">
    <subcellularLocation>
        <location evidence="1">Cell membrane</location>
        <topology evidence="1">Multi-pass membrane protein</topology>
    </subcellularLocation>
</comment>
<dbReference type="PRINTS" id="PR00943">
    <property type="entry name" value="CUATPASE"/>
</dbReference>
<feature type="transmembrane region" description="Helical" evidence="14">
    <location>
        <begin position="727"/>
        <end position="745"/>
    </location>
</feature>
<evidence type="ECO:0000256" key="5">
    <source>
        <dbReference type="ARBA" id="ARBA00022723"/>
    </source>
</evidence>
<dbReference type="GO" id="GO:0005524">
    <property type="term" value="F:ATP binding"/>
    <property type="evidence" value="ECO:0007669"/>
    <property type="project" value="UniProtKB-UniRule"/>
</dbReference>
<evidence type="ECO:0000313" key="18">
    <source>
        <dbReference type="Proteomes" id="UP000095621"/>
    </source>
</evidence>
<dbReference type="EMBL" id="CZBU01000003">
    <property type="protein sequence ID" value="CUQ77584.1"/>
    <property type="molecule type" value="Genomic_DNA"/>
</dbReference>
<dbReference type="Pfam" id="PF00122">
    <property type="entry name" value="E1-E2_ATPase"/>
    <property type="match status" value="1"/>
</dbReference>
<evidence type="ECO:0000313" key="17">
    <source>
        <dbReference type="EMBL" id="CUQ77584.1"/>
    </source>
</evidence>
<keyword evidence="6 14" id="KW-0547">Nucleotide-binding</keyword>
<dbReference type="InterPro" id="IPR044492">
    <property type="entry name" value="P_typ_ATPase_HD_dom"/>
</dbReference>
<evidence type="ECO:0000256" key="6">
    <source>
        <dbReference type="ARBA" id="ARBA00022741"/>
    </source>
</evidence>
<dbReference type="Pfam" id="PF00702">
    <property type="entry name" value="Hydrolase"/>
    <property type="match status" value="1"/>
</dbReference>
<keyword evidence="12 14" id="KW-0472">Membrane</keyword>
<feature type="domain" description="HMA" evidence="16">
    <location>
        <begin position="779"/>
        <end position="844"/>
    </location>
</feature>
<evidence type="ECO:0000256" key="2">
    <source>
        <dbReference type="ARBA" id="ARBA00006024"/>
    </source>
</evidence>
<dbReference type="PROSITE" id="PS00154">
    <property type="entry name" value="ATPASE_E1_E2"/>
    <property type="match status" value="1"/>
</dbReference>
<dbReference type="PANTHER" id="PTHR43520">
    <property type="entry name" value="ATP7, ISOFORM B"/>
    <property type="match status" value="1"/>
</dbReference>
<dbReference type="AlphaFoldDB" id="A0A174YR48"/>
<sequence length="847" mass="90266">MEQYNVTGMSCAACQARVEKAVSKVPGVESCAVSLLTNSMGVEGTATPDVIIKAVEAAGYGASVKGAKSSSPSKQEQEDALEDKTTPVLKKRLTASVIFLVVLMYFSMGHMMWGWPLPSVLEGNHVAMGLIQMLLTIIIMVINQHFFISGFKGLLHRSPNMDTLVALGSGSAFVWSTYALFAMTDCQVRGDMAGVMHYMDEFYFESAAMILTLITVGKMLEARSKGKTTDALKSLMKLAAKTAVLYADGQETCVPVEQVMTGDVFVVRPGENIPVDGVIIEGNTAVNESALTGESIPVDKQEGDQVSAATLNTSGYIKCRATRVGEDTTLSKIIQMVSDAAATKAPIAKIADKVSGVFVPAVIIIAVITIVVWLLCGKDLGFALARGISVLVISCPCALGLATPVAIMVGNGVGAKNGIMFKTAVSLEQTGKMQTVALDKTGTITEGEPKVTDIITGDRIPQNELIAIAYGLERKSEHPLAKAVVNYVEESGDKNSFAEEVTDFKAVAGNGLKGMLDTNVVAGGNLKFISEYCNISDDLRNKADDLSSEGKTPLFFVRNNKLLGIIAVADTIKKDSPQAIRELQNMGIRVVMITGDNERSAKAIGKLAGVDEVIAGVLPEGKEKEIARLKEQGSVIMVGDGINDAPALTRADIGIAIGAGTDVAIDAADIVLMKNRLSDVPAAIRLSKRTLTNIHENLFWAFFYNCIGIPLAAGAWIPVFGWTLNPMFGAAAMSLSSFCVVTNALRLNLIKIYDTGKDHIYKKKSSKNKNKTTKGDKTMTKTMNIEGMMCGHCEAAVKKALEAVDGVTEAVVSHENGTAVVTLCKEVDNDVLKKAVEDKDYKVTAVK</sequence>
<dbReference type="Pfam" id="PF00403">
    <property type="entry name" value="HMA"/>
    <property type="match status" value="2"/>
</dbReference>
<keyword evidence="7" id="KW-0187">Copper transport</keyword>
<dbReference type="NCBIfam" id="TIGR01525">
    <property type="entry name" value="ATPase-IB_hvy"/>
    <property type="match status" value="1"/>
</dbReference>
<dbReference type="CDD" id="cd02094">
    <property type="entry name" value="P-type_ATPase_Cu-like"/>
    <property type="match status" value="1"/>
</dbReference>
<evidence type="ECO:0000256" key="4">
    <source>
        <dbReference type="ARBA" id="ARBA00022692"/>
    </source>
</evidence>
<dbReference type="InterPro" id="IPR006121">
    <property type="entry name" value="HMA_dom"/>
</dbReference>
<dbReference type="InterPro" id="IPR023298">
    <property type="entry name" value="ATPase_P-typ_TM_dom_sf"/>
</dbReference>
<feature type="transmembrane region" description="Helical" evidence="14">
    <location>
        <begin position="202"/>
        <end position="220"/>
    </location>
</feature>
<dbReference type="Gene3D" id="2.70.150.10">
    <property type="entry name" value="Calcium-transporting ATPase, cytoplasmic transduction domain A"/>
    <property type="match status" value="1"/>
</dbReference>
<dbReference type="FunFam" id="2.70.150.10:FF:000002">
    <property type="entry name" value="Copper-transporting ATPase 1, putative"/>
    <property type="match status" value="1"/>
</dbReference>
<dbReference type="GO" id="GO:0055070">
    <property type="term" value="P:copper ion homeostasis"/>
    <property type="evidence" value="ECO:0007669"/>
    <property type="project" value="TreeGrafter"/>
</dbReference>
<dbReference type="NCBIfam" id="TIGR01511">
    <property type="entry name" value="ATPase-IB1_Cu"/>
    <property type="match status" value="1"/>
</dbReference>
<dbReference type="Gene3D" id="3.40.1110.10">
    <property type="entry name" value="Calcium-transporting ATPase, cytoplasmic domain N"/>
    <property type="match status" value="1"/>
</dbReference>
<dbReference type="PROSITE" id="PS01047">
    <property type="entry name" value="HMA_1"/>
    <property type="match status" value="2"/>
</dbReference>
<dbReference type="CDD" id="cd00371">
    <property type="entry name" value="HMA"/>
    <property type="match status" value="2"/>
</dbReference>
<dbReference type="SFLD" id="SFLDF00027">
    <property type="entry name" value="p-type_atpase"/>
    <property type="match status" value="1"/>
</dbReference>
<dbReference type="SFLD" id="SFLDG00002">
    <property type="entry name" value="C1.7:_P-type_atpase_like"/>
    <property type="match status" value="1"/>
</dbReference>
<dbReference type="InterPro" id="IPR001757">
    <property type="entry name" value="P_typ_ATPase"/>
</dbReference>
<keyword evidence="5 14" id="KW-0479">Metal-binding</keyword>
<dbReference type="SUPFAM" id="SSF55008">
    <property type="entry name" value="HMA, heavy metal-associated domain"/>
    <property type="match status" value="2"/>
</dbReference>
<keyword evidence="8 14" id="KW-0067">ATP-binding</keyword>
<comment type="similarity">
    <text evidence="2 14">Belongs to the cation transport ATPase (P-type) (TC 3.A.3) family. Type IB subfamily.</text>
</comment>